<dbReference type="Pfam" id="PF00249">
    <property type="entry name" value="Myb_DNA-binding"/>
    <property type="match status" value="1"/>
</dbReference>
<dbReference type="GO" id="GO:0003700">
    <property type="term" value="F:DNA-binding transcription factor activity"/>
    <property type="evidence" value="ECO:0007669"/>
    <property type="project" value="InterPro"/>
</dbReference>
<dbReference type="PANTHER" id="PTHR31442">
    <property type="entry name" value="HOMEODOMAIN-LIKE SUPERFAMILY PROTEIN-RELATED"/>
    <property type="match status" value="1"/>
</dbReference>
<dbReference type="AlphaFoldDB" id="A0A835Q0G4"/>
<dbReference type="InterPro" id="IPR001005">
    <property type="entry name" value="SANT/Myb"/>
</dbReference>
<comment type="subcellular location">
    <subcellularLocation>
        <location evidence="1">Nucleus</location>
    </subcellularLocation>
</comment>
<dbReference type="NCBIfam" id="TIGR01557">
    <property type="entry name" value="myb_SHAQKYF"/>
    <property type="match status" value="1"/>
</dbReference>
<sequence length="336" mass="37258">MEGDFPEMGEEADAIDFDLLDSGTLEKAVEGGGDEGGERRVLEWEAGLPSGEDLTPLSQMLIPPVLASAFSMPLVELKTMLDVHHAAQHTISNLRRHHQNSASGHPAATYKRYKSSATDDRVLLESVDRKECFNSGKDVPMMDPVADSFVTGTAVIEGISSPFPAENSVEDNSTRTSKRPRMVWTPQLHKRFMDVVSHLGIKNAVPKTIMQLMNVEGLTRENVASHLQKYRLYLKRIQGDTDEGPSSSFDPLFASMPVLQSFHEQQLQQPMQMQMPYTVPVMIPMPVYGMPHHHAHGVVPGGVFPENGHPYVPNNWLGSNNFGSVVSYPHFFPKNT</sequence>
<evidence type="ECO:0000256" key="2">
    <source>
        <dbReference type="ARBA" id="ARBA00023015"/>
    </source>
</evidence>
<comment type="caution">
    <text evidence="7">The sequence shown here is derived from an EMBL/GenBank/DDBJ whole genome shotgun (WGS) entry which is preliminary data.</text>
</comment>
<dbReference type="PROSITE" id="PS51294">
    <property type="entry name" value="HTH_MYB"/>
    <property type="match status" value="1"/>
</dbReference>
<evidence type="ECO:0000313" key="7">
    <source>
        <dbReference type="EMBL" id="KAG0460829.1"/>
    </source>
</evidence>
<organism evidence="7 8">
    <name type="scientific">Vanilla planifolia</name>
    <name type="common">Vanilla</name>
    <dbReference type="NCBI Taxonomy" id="51239"/>
    <lineage>
        <taxon>Eukaryota</taxon>
        <taxon>Viridiplantae</taxon>
        <taxon>Streptophyta</taxon>
        <taxon>Embryophyta</taxon>
        <taxon>Tracheophyta</taxon>
        <taxon>Spermatophyta</taxon>
        <taxon>Magnoliopsida</taxon>
        <taxon>Liliopsida</taxon>
        <taxon>Asparagales</taxon>
        <taxon>Orchidaceae</taxon>
        <taxon>Vanilloideae</taxon>
        <taxon>Vanilleae</taxon>
        <taxon>Vanilla</taxon>
    </lineage>
</organism>
<dbReference type="GO" id="GO:0005634">
    <property type="term" value="C:nucleus"/>
    <property type="evidence" value="ECO:0007669"/>
    <property type="project" value="UniProtKB-SubCell"/>
</dbReference>
<keyword evidence="8" id="KW-1185">Reference proteome</keyword>
<feature type="domain" description="HTH myb-type" evidence="6">
    <location>
        <begin position="176"/>
        <end position="235"/>
    </location>
</feature>
<dbReference type="FunFam" id="1.10.10.60:FF:000007">
    <property type="entry name" value="Two-component response regulator"/>
    <property type="match status" value="1"/>
</dbReference>
<evidence type="ECO:0000256" key="1">
    <source>
        <dbReference type="ARBA" id="ARBA00004123"/>
    </source>
</evidence>
<dbReference type="Gene3D" id="1.10.10.60">
    <property type="entry name" value="Homeodomain-like"/>
    <property type="match status" value="1"/>
</dbReference>
<gene>
    <name evidence="7" type="ORF">HPP92_021126</name>
</gene>
<keyword evidence="3" id="KW-0238">DNA-binding</keyword>
<dbReference type="SUPFAM" id="SSF46689">
    <property type="entry name" value="Homeodomain-like"/>
    <property type="match status" value="1"/>
</dbReference>
<dbReference type="InterPro" id="IPR009057">
    <property type="entry name" value="Homeodomain-like_sf"/>
</dbReference>
<dbReference type="Proteomes" id="UP000636800">
    <property type="component" value="Chromosome 11"/>
</dbReference>
<dbReference type="InterPro" id="IPR006447">
    <property type="entry name" value="Myb_dom_plants"/>
</dbReference>
<evidence type="ECO:0000313" key="8">
    <source>
        <dbReference type="Proteomes" id="UP000636800"/>
    </source>
</evidence>
<accession>A0A835Q0G4</accession>
<keyword evidence="2" id="KW-0805">Transcription regulation</keyword>
<protein>
    <recommendedName>
        <fullName evidence="6">HTH myb-type domain-containing protein</fullName>
    </recommendedName>
</protein>
<dbReference type="OrthoDB" id="1879366at2759"/>
<reference evidence="7 8" key="1">
    <citation type="journal article" date="2020" name="Nat. Food">
        <title>A phased Vanilla planifolia genome enables genetic improvement of flavour and production.</title>
        <authorList>
            <person name="Hasing T."/>
            <person name="Tang H."/>
            <person name="Brym M."/>
            <person name="Khazi F."/>
            <person name="Huang T."/>
            <person name="Chambers A.H."/>
        </authorList>
    </citation>
    <scope>NUCLEOTIDE SEQUENCE [LARGE SCALE GENOMIC DNA]</scope>
    <source>
        <tissue evidence="7">Leaf</tissue>
    </source>
</reference>
<dbReference type="InterPro" id="IPR044841">
    <property type="entry name" value="LUX/BOA-like"/>
</dbReference>
<dbReference type="GO" id="GO:0003677">
    <property type="term" value="F:DNA binding"/>
    <property type="evidence" value="ECO:0007669"/>
    <property type="project" value="UniProtKB-KW"/>
</dbReference>
<evidence type="ECO:0000256" key="5">
    <source>
        <dbReference type="ARBA" id="ARBA00023242"/>
    </source>
</evidence>
<evidence type="ECO:0000256" key="4">
    <source>
        <dbReference type="ARBA" id="ARBA00023163"/>
    </source>
</evidence>
<keyword evidence="5" id="KW-0539">Nucleus</keyword>
<name>A0A835Q0G4_VANPL</name>
<evidence type="ECO:0000259" key="6">
    <source>
        <dbReference type="PROSITE" id="PS51294"/>
    </source>
</evidence>
<keyword evidence="4" id="KW-0804">Transcription</keyword>
<dbReference type="PANTHER" id="PTHR31442:SF21">
    <property type="entry name" value="TRANSCRIPTION FACTOR BOA-RELATED"/>
    <property type="match status" value="1"/>
</dbReference>
<evidence type="ECO:0000256" key="3">
    <source>
        <dbReference type="ARBA" id="ARBA00023125"/>
    </source>
</evidence>
<dbReference type="EMBL" id="JADCNL010000011">
    <property type="protein sequence ID" value="KAG0460829.1"/>
    <property type="molecule type" value="Genomic_DNA"/>
</dbReference>
<proteinExistence type="predicted"/>
<dbReference type="InterPro" id="IPR017930">
    <property type="entry name" value="Myb_dom"/>
</dbReference>